<keyword evidence="4" id="KW-0732">Signal</keyword>
<accession>A0A7C2ZK23</accession>
<dbReference type="GO" id="GO:0009253">
    <property type="term" value="P:peptidoglycan catabolic process"/>
    <property type="evidence" value="ECO:0007669"/>
    <property type="project" value="InterPro"/>
</dbReference>
<dbReference type="EC" id="3.5.1.28" evidence="2"/>
<dbReference type="SMART" id="SM00646">
    <property type="entry name" value="Ami_3"/>
    <property type="match status" value="1"/>
</dbReference>
<dbReference type="Gene3D" id="2.60.40.3500">
    <property type="match status" value="1"/>
</dbReference>
<evidence type="ECO:0000256" key="4">
    <source>
        <dbReference type="SAM" id="SignalP"/>
    </source>
</evidence>
<organism evidence="6">
    <name type="scientific">Hydrogenobacter sp</name>
    <dbReference type="NCBI Taxonomy" id="2152829"/>
    <lineage>
        <taxon>Bacteria</taxon>
        <taxon>Pseudomonadati</taxon>
        <taxon>Aquificota</taxon>
        <taxon>Aquificia</taxon>
        <taxon>Aquificales</taxon>
        <taxon>Aquificaceae</taxon>
        <taxon>Hydrogenobacter</taxon>
    </lineage>
</organism>
<dbReference type="CDD" id="cd02696">
    <property type="entry name" value="MurNAc-LAA"/>
    <property type="match status" value="1"/>
</dbReference>
<dbReference type="PANTHER" id="PTHR30404">
    <property type="entry name" value="N-ACETYLMURAMOYL-L-ALANINE AMIDASE"/>
    <property type="match status" value="1"/>
</dbReference>
<evidence type="ECO:0000256" key="3">
    <source>
        <dbReference type="ARBA" id="ARBA00022801"/>
    </source>
</evidence>
<dbReference type="Gene3D" id="3.40.630.40">
    <property type="entry name" value="Zn-dependent exopeptidases"/>
    <property type="match status" value="1"/>
</dbReference>
<dbReference type="Pfam" id="PF11741">
    <property type="entry name" value="AMIN"/>
    <property type="match status" value="1"/>
</dbReference>
<feature type="chain" id="PRO_5028039370" description="N-acetylmuramoyl-L-alanine amidase" evidence="4">
    <location>
        <begin position="22"/>
        <end position="406"/>
    </location>
</feature>
<dbReference type="EMBL" id="DSFP01000032">
    <property type="protein sequence ID" value="HEW45725.1"/>
    <property type="molecule type" value="Genomic_DNA"/>
</dbReference>
<feature type="domain" description="MurNAc-LAA" evidence="5">
    <location>
        <begin position="227"/>
        <end position="383"/>
    </location>
</feature>
<sequence length="406" mass="45957">MFLRILVIFSLFLSLAFSQTAVVRVGKYPDKERIVLQLDRKVDYKVLTLESPKRIVVDIMEEVRVSIPKDIQVRVGRHPWGTRVVIEKNFDEVKAFSLQEPFRIVLDIYLPKAVGEPVAKKDEENELLEIVDPSFIRVLRYTENVKNQERVINQVRKSQLITQRRVIVIDPGHGGHDPGAIGYMNIREKEVVLAIGKKLAEFLEEDGRFKVIMTRKDDTFIPLQERSRIALSNRADLLISIHADAHPQKLPHVRGTTVFAISSEAAQKKRQSIVNNDQYAKLVLGRTDIPTQAKVVLADLAMDVTLNESVVFGSKLAKVVRRELGRDVHFRGIQRAGFAVLKTPGIPSVLVEVGFMTNPEEALMMSSEEFQENFARALYLTIVDYFFPSSQKITSAQEAYAPGAKP</sequence>
<dbReference type="GO" id="GO:0030288">
    <property type="term" value="C:outer membrane-bounded periplasmic space"/>
    <property type="evidence" value="ECO:0007669"/>
    <property type="project" value="TreeGrafter"/>
</dbReference>
<feature type="signal peptide" evidence="4">
    <location>
        <begin position="1"/>
        <end position="21"/>
    </location>
</feature>
<dbReference type="InterPro" id="IPR050695">
    <property type="entry name" value="N-acetylmuramoyl_amidase_3"/>
</dbReference>
<evidence type="ECO:0000313" key="6">
    <source>
        <dbReference type="EMBL" id="HEW45725.1"/>
    </source>
</evidence>
<dbReference type="InterPro" id="IPR002508">
    <property type="entry name" value="MurNAc-LAA_cat"/>
</dbReference>
<protein>
    <recommendedName>
        <fullName evidence="2">N-acetylmuramoyl-L-alanine amidase</fullName>
        <ecNumber evidence="2">3.5.1.28</ecNumber>
    </recommendedName>
</protein>
<reference evidence="6" key="1">
    <citation type="journal article" date="2020" name="mSystems">
        <title>Genome- and Community-Level Interaction Insights into Carbon Utilization and Element Cycling Functions of Hydrothermarchaeota in Hydrothermal Sediment.</title>
        <authorList>
            <person name="Zhou Z."/>
            <person name="Liu Y."/>
            <person name="Xu W."/>
            <person name="Pan J."/>
            <person name="Luo Z.H."/>
            <person name="Li M."/>
        </authorList>
    </citation>
    <scope>NUCLEOTIDE SEQUENCE [LARGE SCALE GENOMIC DNA]</scope>
    <source>
        <strain evidence="6">SpSt-132</strain>
    </source>
</reference>
<dbReference type="GO" id="GO:0008745">
    <property type="term" value="F:N-acetylmuramoyl-L-alanine amidase activity"/>
    <property type="evidence" value="ECO:0007669"/>
    <property type="project" value="UniProtKB-EC"/>
</dbReference>
<proteinExistence type="predicted"/>
<evidence type="ECO:0000259" key="5">
    <source>
        <dbReference type="SMART" id="SM00646"/>
    </source>
</evidence>
<evidence type="ECO:0000256" key="1">
    <source>
        <dbReference type="ARBA" id="ARBA00001561"/>
    </source>
</evidence>
<dbReference type="SUPFAM" id="SSF53187">
    <property type="entry name" value="Zn-dependent exopeptidases"/>
    <property type="match status" value="1"/>
</dbReference>
<keyword evidence="3" id="KW-0378">Hydrolase</keyword>
<dbReference type="Pfam" id="PF01520">
    <property type="entry name" value="Amidase_3"/>
    <property type="match status" value="1"/>
</dbReference>
<dbReference type="InterPro" id="IPR021731">
    <property type="entry name" value="AMIN_dom"/>
</dbReference>
<dbReference type="AlphaFoldDB" id="A0A7C2ZK23"/>
<gene>
    <name evidence="6" type="ORF">ENO47_03525</name>
</gene>
<evidence type="ECO:0000256" key="2">
    <source>
        <dbReference type="ARBA" id="ARBA00011901"/>
    </source>
</evidence>
<name>A0A7C2ZK23_9AQUI</name>
<dbReference type="PANTHER" id="PTHR30404:SF0">
    <property type="entry name" value="N-ACETYLMURAMOYL-L-ALANINE AMIDASE AMIC"/>
    <property type="match status" value="1"/>
</dbReference>
<comment type="catalytic activity">
    <reaction evidence="1">
        <text>Hydrolyzes the link between N-acetylmuramoyl residues and L-amino acid residues in certain cell-wall glycopeptides.</text>
        <dbReference type="EC" id="3.5.1.28"/>
    </reaction>
</comment>
<comment type="caution">
    <text evidence="6">The sequence shown here is derived from an EMBL/GenBank/DDBJ whole genome shotgun (WGS) entry which is preliminary data.</text>
</comment>